<keyword evidence="4 7" id="KW-0067">ATP-binding</keyword>
<evidence type="ECO:0000256" key="4">
    <source>
        <dbReference type="ARBA" id="ARBA00022840"/>
    </source>
</evidence>
<dbReference type="PROSITE" id="PS00211">
    <property type="entry name" value="ABC_TRANSPORTER_1"/>
    <property type="match status" value="1"/>
</dbReference>
<dbReference type="Pfam" id="PF00005">
    <property type="entry name" value="ABC_tran"/>
    <property type="match status" value="1"/>
</dbReference>
<name>A0ABW4PL50_9ACTN</name>
<accession>A0ABW4PL50</accession>
<comment type="caution">
    <text evidence="7">The sequence shown here is derived from an EMBL/GenBank/DDBJ whole genome shotgun (WGS) entry which is preliminary data.</text>
</comment>
<dbReference type="InterPro" id="IPR003593">
    <property type="entry name" value="AAA+_ATPase"/>
</dbReference>
<dbReference type="SUPFAM" id="SSF52540">
    <property type="entry name" value="P-loop containing nucleoside triphosphate hydrolases"/>
    <property type="match status" value="1"/>
</dbReference>
<organism evidence="7 8">
    <name type="scientific">Streptomyces desertarenae</name>
    <dbReference type="NCBI Taxonomy" id="2666184"/>
    <lineage>
        <taxon>Bacteria</taxon>
        <taxon>Bacillati</taxon>
        <taxon>Actinomycetota</taxon>
        <taxon>Actinomycetes</taxon>
        <taxon>Kitasatosporales</taxon>
        <taxon>Streptomycetaceae</taxon>
        <taxon>Streptomyces</taxon>
    </lineage>
</organism>
<evidence type="ECO:0000256" key="3">
    <source>
        <dbReference type="ARBA" id="ARBA00022741"/>
    </source>
</evidence>
<feature type="region of interest" description="Disordered" evidence="5">
    <location>
        <begin position="229"/>
        <end position="249"/>
    </location>
</feature>
<dbReference type="InterPro" id="IPR003439">
    <property type="entry name" value="ABC_transporter-like_ATP-bd"/>
</dbReference>
<dbReference type="GO" id="GO:0005524">
    <property type="term" value="F:ATP binding"/>
    <property type="evidence" value="ECO:0007669"/>
    <property type="project" value="UniProtKB-KW"/>
</dbReference>
<feature type="domain" description="ABC transporter" evidence="6">
    <location>
        <begin position="5"/>
        <end position="230"/>
    </location>
</feature>
<evidence type="ECO:0000259" key="6">
    <source>
        <dbReference type="PROSITE" id="PS50893"/>
    </source>
</evidence>
<dbReference type="InterPro" id="IPR047748">
    <property type="entry name" value="AztA-like"/>
</dbReference>
<dbReference type="PROSITE" id="PS50893">
    <property type="entry name" value="ABC_TRANSPORTER_2"/>
    <property type="match status" value="1"/>
</dbReference>
<dbReference type="SMART" id="SM00382">
    <property type="entry name" value="AAA"/>
    <property type="match status" value="1"/>
</dbReference>
<dbReference type="InterPro" id="IPR027417">
    <property type="entry name" value="P-loop_NTPase"/>
</dbReference>
<gene>
    <name evidence="7" type="primary">aztA</name>
    <name evidence="7" type="ORF">ACFSJS_09770</name>
</gene>
<dbReference type="PANTHER" id="PTHR42734:SF5">
    <property type="entry name" value="IRON TRANSPORT SYSTEM ATP-BINDING PROTEIN HI_0361-RELATED"/>
    <property type="match status" value="1"/>
</dbReference>
<reference evidence="8" key="1">
    <citation type="journal article" date="2019" name="Int. J. Syst. Evol. Microbiol.">
        <title>The Global Catalogue of Microorganisms (GCM) 10K type strain sequencing project: providing services to taxonomists for standard genome sequencing and annotation.</title>
        <authorList>
            <consortium name="The Broad Institute Genomics Platform"/>
            <consortium name="The Broad Institute Genome Sequencing Center for Infectious Disease"/>
            <person name="Wu L."/>
            <person name="Ma J."/>
        </authorList>
    </citation>
    <scope>NUCLEOTIDE SEQUENCE [LARGE SCALE GENOMIC DNA]</scope>
    <source>
        <strain evidence="8">CGMCC 4.7455</strain>
    </source>
</reference>
<evidence type="ECO:0000256" key="5">
    <source>
        <dbReference type="SAM" id="MobiDB-lite"/>
    </source>
</evidence>
<dbReference type="Gene3D" id="3.40.50.300">
    <property type="entry name" value="P-loop containing nucleotide triphosphate hydrolases"/>
    <property type="match status" value="1"/>
</dbReference>
<dbReference type="InterPro" id="IPR050153">
    <property type="entry name" value="Metal_Ion_Import_ABC"/>
</dbReference>
<dbReference type="RefSeq" id="WP_380898910.1">
    <property type="nucleotide sequence ID" value="NZ_JBHUFU010000004.1"/>
</dbReference>
<dbReference type="EMBL" id="JBHUFU010000004">
    <property type="protein sequence ID" value="MFD1829951.1"/>
    <property type="molecule type" value="Genomic_DNA"/>
</dbReference>
<evidence type="ECO:0000256" key="1">
    <source>
        <dbReference type="ARBA" id="ARBA00005417"/>
    </source>
</evidence>
<protein>
    <submittedName>
        <fullName evidence="7">Zinc ABC transporter ATP-binding protein AztA</fullName>
    </submittedName>
</protein>
<evidence type="ECO:0000256" key="2">
    <source>
        <dbReference type="ARBA" id="ARBA00022448"/>
    </source>
</evidence>
<keyword evidence="8" id="KW-1185">Reference proteome</keyword>
<comment type="similarity">
    <text evidence="1">Belongs to the ABC transporter superfamily.</text>
</comment>
<feature type="compositionally biased region" description="Basic and acidic residues" evidence="5">
    <location>
        <begin position="238"/>
        <end position="249"/>
    </location>
</feature>
<dbReference type="NCBIfam" id="NF040873">
    <property type="entry name" value="AztA"/>
    <property type="match status" value="1"/>
</dbReference>
<proteinExistence type="inferred from homology"/>
<evidence type="ECO:0000313" key="7">
    <source>
        <dbReference type="EMBL" id="MFD1829951.1"/>
    </source>
</evidence>
<dbReference type="Proteomes" id="UP001597365">
    <property type="component" value="Unassembled WGS sequence"/>
</dbReference>
<evidence type="ECO:0000313" key="8">
    <source>
        <dbReference type="Proteomes" id="UP001597365"/>
    </source>
</evidence>
<sequence>MKQQVTLDGVSAGHAGRVVLSRFSARIPASAVTAVVGPNGSGKSTLLGVLAGVVPVMAGTVAHRTPGRPALVAQRSAVSDTLPVTVRDTVAMGRWGRLGLFGRMSSRDRSVVRACMDRLGIGDLAERRLGELSGGQRQRALVAQGLAQEADLLLLDEPTAGLDLEAQRRITEVLEEVAAEGVTVVHVTHDPAAAGRADHCLLLHAGRPAGAGSPREVLTGEALGRVRGLPRQAWPPAAEERTDARRGRG</sequence>
<dbReference type="PANTHER" id="PTHR42734">
    <property type="entry name" value="METAL TRANSPORT SYSTEM ATP-BINDING PROTEIN TM_0124-RELATED"/>
    <property type="match status" value="1"/>
</dbReference>
<keyword evidence="2" id="KW-0813">Transport</keyword>
<keyword evidence="3" id="KW-0547">Nucleotide-binding</keyword>
<dbReference type="InterPro" id="IPR017871">
    <property type="entry name" value="ABC_transporter-like_CS"/>
</dbReference>